<evidence type="ECO:0000313" key="1">
    <source>
        <dbReference type="EMBL" id="KAJ9065755.1"/>
    </source>
</evidence>
<dbReference type="Proteomes" id="UP001165960">
    <property type="component" value="Unassembled WGS sequence"/>
</dbReference>
<proteinExistence type="predicted"/>
<keyword evidence="2" id="KW-1185">Reference proteome</keyword>
<reference evidence="1" key="1">
    <citation type="submission" date="2022-04" db="EMBL/GenBank/DDBJ databases">
        <title>Genome of the entomopathogenic fungus Entomophthora muscae.</title>
        <authorList>
            <person name="Elya C."/>
            <person name="Lovett B.R."/>
            <person name="Lee E."/>
            <person name="Macias A.M."/>
            <person name="Hajek A.E."/>
            <person name="De Bivort B.L."/>
            <person name="Kasson M.T."/>
            <person name="De Fine Licht H.H."/>
            <person name="Stajich J.E."/>
        </authorList>
    </citation>
    <scope>NUCLEOTIDE SEQUENCE</scope>
    <source>
        <strain evidence="1">Berkeley</strain>
    </source>
</reference>
<gene>
    <name evidence="1" type="ORF">DSO57_1016316</name>
</gene>
<accession>A0ACC2STT1</accession>
<dbReference type="EMBL" id="QTSX02004326">
    <property type="protein sequence ID" value="KAJ9065755.1"/>
    <property type="molecule type" value="Genomic_DNA"/>
</dbReference>
<name>A0ACC2STT1_9FUNG</name>
<comment type="caution">
    <text evidence="1">The sequence shown here is derived from an EMBL/GenBank/DDBJ whole genome shotgun (WGS) entry which is preliminary data.</text>
</comment>
<sequence>MSNIKNEPLADIMLPAVNSVKRDQIDLCFKTDLPSPGLAITSDTVAKSEDCPHSNIESCASQPLVPESEKEFKVPIVKPEPSQSKLAVVDSKKAQEELVPHQGMKNDLSANGD</sequence>
<protein>
    <submittedName>
        <fullName evidence="1">Uncharacterized protein</fullName>
    </submittedName>
</protein>
<organism evidence="1 2">
    <name type="scientific">Entomophthora muscae</name>
    <dbReference type="NCBI Taxonomy" id="34485"/>
    <lineage>
        <taxon>Eukaryota</taxon>
        <taxon>Fungi</taxon>
        <taxon>Fungi incertae sedis</taxon>
        <taxon>Zoopagomycota</taxon>
        <taxon>Entomophthoromycotina</taxon>
        <taxon>Entomophthoromycetes</taxon>
        <taxon>Entomophthorales</taxon>
        <taxon>Entomophthoraceae</taxon>
        <taxon>Entomophthora</taxon>
    </lineage>
</organism>
<evidence type="ECO:0000313" key="2">
    <source>
        <dbReference type="Proteomes" id="UP001165960"/>
    </source>
</evidence>